<sequence length="117" mass="12992">AKYADMIRHDESMEERLRQAQFEAENMRKKAAEAMAEAAEVNAQYEALQQRAWQLQVALQAKHGEKEDVLRELVEVTHGAAARRGAAAAVGSASVKQRAEGTHETAISFKAKRTNDK</sequence>
<keyword evidence="1" id="KW-0175">Coiled coil</keyword>
<dbReference type="RefSeq" id="XP_002946209.1">
    <property type="nucleotide sequence ID" value="XM_002946163.1"/>
</dbReference>
<dbReference type="Proteomes" id="UP000001058">
    <property type="component" value="Unassembled WGS sequence"/>
</dbReference>
<gene>
    <name evidence="3" type="ORF">VOLCADRAFT_115787</name>
</gene>
<feature type="region of interest" description="Disordered" evidence="2">
    <location>
        <begin position="94"/>
        <end position="117"/>
    </location>
</feature>
<dbReference type="KEGG" id="vcn:VOLCADRAFT_115787"/>
<name>D8TI97_VOLCA</name>
<proteinExistence type="predicted"/>
<keyword evidence="4" id="KW-1185">Reference proteome</keyword>
<reference evidence="3 4" key="1">
    <citation type="journal article" date="2010" name="Science">
        <title>Genomic analysis of organismal complexity in the multicellular green alga Volvox carteri.</title>
        <authorList>
            <person name="Prochnik S.E."/>
            <person name="Umen J."/>
            <person name="Nedelcu A.M."/>
            <person name="Hallmann A."/>
            <person name="Miller S.M."/>
            <person name="Nishii I."/>
            <person name="Ferris P."/>
            <person name="Kuo A."/>
            <person name="Mitros T."/>
            <person name="Fritz-Laylin L.K."/>
            <person name="Hellsten U."/>
            <person name="Chapman J."/>
            <person name="Simakov O."/>
            <person name="Rensing S.A."/>
            <person name="Terry A."/>
            <person name="Pangilinan J."/>
            <person name="Kapitonov V."/>
            <person name="Jurka J."/>
            <person name="Salamov A."/>
            <person name="Shapiro H."/>
            <person name="Schmutz J."/>
            <person name="Grimwood J."/>
            <person name="Lindquist E."/>
            <person name="Lucas S."/>
            <person name="Grigoriev I.V."/>
            <person name="Schmitt R."/>
            <person name="Kirk D."/>
            <person name="Rokhsar D.S."/>
        </authorList>
    </citation>
    <scope>NUCLEOTIDE SEQUENCE [LARGE SCALE GENOMIC DNA]</scope>
    <source>
        <strain evidence="4">f. Nagariensis / Eve</strain>
    </source>
</reference>
<dbReference type="InParanoid" id="D8TI97"/>
<feature type="coiled-coil region" evidence="1">
    <location>
        <begin position="10"/>
        <end position="58"/>
    </location>
</feature>
<dbReference type="AlphaFoldDB" id="D8TI97"/>
<accession>D8TI97</accession>
<evidence type="ECO:0000256" key="1">
    <source>
        <dbReference type="SAM" id="Coils"/>
    </source>
</evidence>
<feature type="non-terminal residue" evidence="3">
    <location>
        <position position="1"/>
    </location>
</feature>
<organism evidence="4">
    <name type="scientific">Volvox carteri f. nagariensis</name>
    <dbReference type="NCBI Taxonomy" id="3068"/>
    <lineage>
        <taxon>Eukaryota</taxon>
        <taxon>Viridiplantae</taxon>
        <taxon>Chlorophyta</taxon>
        <taxon>core chlorophytes</taxon>
        <taxon>Chlorophyceae</taxon>
        <taxon>CS clade</taxon>
        <taxon>Chlamydomonadales</taxon>
        <taxon>Volvocaceae</taxon>
        <taxon>Volvox</taxon>
    </lineage>
</organism>
<evidence type="ECO:0000256" key="2">
    <source>
        <dbReference type="SAM" id="MobiDB-lite"/>
    </source>
</evidence>
<dbReference type="EMBL" id="GL378323">
    <property type="protein sequence ID" value="EFJ53204.1"/>
    <property type="molecule type" value="Genomic_DNA"/>
</dbReference>
<protein>
    <submittedName>
        <fullName evidence="3">Uncharacterized protein</fullName>
    </submittedName>
</protein>
<evidence type="ECO:0000313" key="3">
    <source>
        <dbReference type="EMBL" id="EFJ53204.1"/>
    </source>
</evidence>
<evidence type="ECO:0000313" key="4">
    <source>
        <dbReference type="Proteomes" id="UP000001058"/>
    </source>
</evidence>
<dbReference type="OrthoDB" id="552062at2759"/>
<dbReference type="GeneID" id="9625270"/>